<name>A0A1I3F2Y5_SELRU</name>
<comment type="similarity">
    <text evidence="2">Belongs to the UPF0291 family.</text>
</comment>
<sequence length="82" mass="9480">MITPELIARINELSRKKRSVGLTEEELAEQQALRREYLDGIRDQVKGMLDNIEVVDAPLQPQAQPKVTRINEVSFSLRRQLH</sequence>
<dbReference type="PANTHER" id="PTHR37300">
    <property type="entry name" value="UPF0291 PROTEIN CBO2609/CLC_2481"/>
    <property type="match status" value="1"/>
</dbReference>
<dbReference type="RefSeq" id="WP_075443702.1">
    <property type="nucleotide sequence ID" value="NZ_FOQK01000012.1"/>
</dbReference>
<dbReference type="GO" id="GO:0005737">
    <property type="term" value="C:cytoplasm"/>
    <property type="evidence" value="ECO:0007669"/>
    <property type="project" value="UniProtKB-SubCell"/>
</dbReference>
<evidence type="ECO:0000313" key="3">
    <source>
        <dbReference type="EMBL" id="SFI05121.1"/>
    </source>
</evidence>
<dbReference type="HAMAP" id="MF_01103">
    <property type="entry name" value="UPF0291"/>
    <property type="match status" value="1"/>
</dbReference>
<evidence type="ECO:0000256" key="2">
    <source>
        <dbReference type="HAMAP-Rule" id="MF_01103"/>
    </source>
</evidence>
<accession>A0A1I3F2Y5</accession>
<proteinExistence type="inferred from homology"/>
<dbReference type="EMBL" id="FOQK01000012">
    <property type="protein sequence ID" value="SFI05121.1"/>
    <property type="molecule type" value="Genomic_DNA"/>
</dbReference>
<protein>
    <recommendedName>
        <fullName evidence="2">UPF0291 protein SAMN04487861_11293</fullName>
    </recommendedName>
</protein>
<dbReference type="SUPFAM" id="SSF158221">
    <property type="entry name" value="YnzC-like"/>
    <property type="match status" value="1"/>
</dbReference>
<dbReference type="Gene3D" id="1.10.287.540">
    <property type="entry name" value="Helix hairpin bin"/>
    <property type="match status" value="1"/>
</dbReference>
<evidence type="ECO:0000256" key="1">
    <source>
        <dbReference type="ARBA" id="ARBA00022490"/>
    </source>
</evidence>
<dbReference type="AlphaFoldDB" id="A0A1I3F2Y5"/>
<evidence type="ECO:0000313" key="4">
    <source>
        <dbReference type="Proteomes" id="UP000183639"/>
    </source>
</evidence>
<dbReference type="Pfam" id="PF05979">
    <property type="entry name" value="DUF896"/>
    <property type="match status" value="1"/>
</dbReference>
<keyword evidence="1 2" id="KW-0963">Cytoplasm</keyword>
<dbReference type="Proteomes" id="UP000183639">
    <property type="component" value="Unassembled WGS sequence"/>
</dbReference>
<organism evidence="3 4">
    <name type="scientific">Selenomonas ruminantium</name>
    <dbReference type="NCBI Taxonomy" id="971"/>
    <lineage>
        <taxon>Bacteria</taxon>
        <taxon>Bacillati</taxon>
        <taxon>Bacillota</taxon>
        <taxon>Negativicutes</taxon>
        <taxon>Selenomonadales</taxon>
        <taxon>Selenomonadaceae</taxon>
        <taxon>Selenomonas</taxon>
    </lineage>
</organism>
<reference evidence="3 4" key="1">
    <citation type="submission" date="2016-10" db="EMBL/GenBank/DDBJ databases">
        <authorList>
            <person name="de Groot N.N."/>
        </authorList>
    </citation>
    <scope>NUCLEOTIDE SEQUENCE [LARGE SCALE GENOMIC DNA]</scope>
    <source>
        <strain evidence="3 4">Z108</strain>
    </source>
</reference>
<dbReference type="InterPro" id="IPR009242">
    <property type="entry name" value="DUF896"/>
</dbReference>
<comment type="subcellular location">
    <subcellularLocation>
        <location evidence="2">Cytoplasm</location>
    </subcellularLocation>
</comment>
<dbReference type="PANTHER" id="PTHR37300:SF1">
    <property type="entry name" value="UPF0291 PROTEIN YNZC"/>
    <property type="match status" value="1"/>
</dbReference>
<dbReference type="OrthoDB" id="390105at2"/>
<gene>
    <name evidence="3" type="ORF">SAMN04487861_11293</name>
</gene>